<feature type="transmembrane region" description="Helical" evidence="1">
    <location>
        <begin position="12"/>
        <end position="32"/>
    </location>
</feature>
<comment type="caution">
    <text evidence="2">The sequence shown here is derived from an EMBL/GenBank/DDBJ whole genome shotgun (WGS) entry which is preliminary data.</text>
</comment>
<dbReference type="InterPro" id="IPR057700">
    <property type="entry name" value="DUF7940"/>
</dbReference>
<dbReference type="RefSeq" id="WP_142010053.1">
    <property type="nucleotide sequence ID" value="NZ_JALJXM010000001.1"/>
</dbReference>
<proteinExistence type="predicted"/>
<keyword evidence="1" id="KW-0812">Transmembrane</keyword>
<gene>
    <name evidence="2" type="ORF">GO594_13120</name>
</gene>
<name>A0A7X3H7Q3_9GAMM</name>
<sequence length="74" mass="8503">MKLIPQWRRFWRMYSVWWIVALTLLAATSPFIDEIRAVLNLGLLPSILLTALAMLAGVLLRLVAQPKVRNDDDQ</sequence>
<dbReference type="Pfam" id="PF25612">
    <property type="entry name" value="DUF7940"/>
    <property type="match status" value="1"/>
</dbReference>
<accession>A0A7X3H7Q3</accession>
<evidence type="ECO:0000256" key="1">
    <source>
        <dbReference type="SAM" id="Phobius"/>
    </source>
</evidence>
<keyword evidence="1" id="KW-0472">Membrane</keyword>
<dbReference type="EMBL" id="WTFN01000027">
    <property type="protein sequence ID" value="MWK56921.1"/>
    <property type="molecule type" value="Genomic_DNA"/>
</dbReference>
<dbReference type="AlphaFoldDB" id="A0A7X3H7Q3"/>
<dbReference type="Proteomes" id="UP000461288">
    <property type="component" value="Unassembled WGS sequence"/>
</dbReference>
<protein>
    <submittedName>
        <fullName evidence="2">Uncharacterized protein</fullName>
    </submittedName>
</protein>
<feature type="transmembrane region" description="Helical" evidence="1">
    <location>
        <begin position="38"/>
        <end position="60"/>
    </location>
</feature>
<organism evidence="2 3">
    <name type="scientific">Metapseudomonas otitidis</name>
    <dbReference type="NCBI Taxonomy" id="319939"/>
    <lineage>
        <taxon>Bacteria</taxon>
        <taxon>Pseudomonadati</taxon>
        <taxon>Pseudomonadota</taxon>
        <taxon>Gammaproteobacteria</taxon>
        <taxon>Pseudomonadales</taxon>
        <taxon>Pseudomonadaceae</taxon>
        <taxon>Metapseudomonas</taxon>
    </lineage>
</organism>
<keyword evidence="1" id="KW-1133">Transmembrane helix</keyword>
<evidence type="ECO:0000313" key="2">
    <source>
        <dbReference type="EMBL" id="MWK56921.1"/>
    </source>
</evidence>
<reference evidence="2 3" key="1">
    <citation type="submission" date="2019-12" db="EMBL/GenBank/DDBJ databases">
        <title>Draft genome sequence of Pseudomonas otitidis recovered from a chicken carcass.</title>
        <authorList>
            <person name="Vieira T.R."/>
            <person name="Oliviera E.F.C."/>
            <person name="Silva N.M.V."/>
            <person name="Sambrano G.E."/>
            <person name="Cibulski S.P."/>
            <person name="Cardoso M.R.I."/>
        </authorList>
    </citation>
    <scope>NUCLEOTIDE SEQUENCE [LARGE SCALE GENOMIC DNA]</scope>
    <source>
        <strain evidence="2 3">25_K</strain>
    </source>
</reference>
<evidence type="ECO:0000313" key="3">
    <source>
        <dbReference type="Proteomes" id="UP000461288"/>
    </source>
</evidence>